<evidence type="ECO:0000313" key="1">
    <source>
        <dbReference type="EnsemblPlants" id="OMERI01G07570.1"/>
    </source>
</evidence>
<organism evidence="1">
    <name type="scientific">Oryza meridionalis</name>
    <dbReference type="NCBI Taxonomy" id="40149"/>
    <lineage>
        <taxon>Eukaryota</taxon>
        <taxon>Viridiplantae</taxon>
        <taxon>Streptophyta</taxon>
        <taxon>Embryophyta</taxon>
        <taxon>Tracheophyta</taxon>
        <taxon>Spermatophyta</taxon>
        <taxon>Magnoliopsida</taxon>
        <taxon>Liliopsida</taxon>
        <taxon>Poales</taxon>
        <taxon>Poaceae</taxon>
        <taxon>BOP clade</taxon>
        <taxon>Oryzoideae</taxon>
        <taxon>Oryzeae</taxon>
        <taxon>Oryzinae</taxon>
        <taxon>Oryza</taxon>
    </lineage>
</organism>
<sequence length="355" mass="40101">MAHLLQLPDLAAARPPAARRRIAAAAVVVAEARGGVKQQQVAVGRVIRVADPVREGRLLLLPPPLFSVPVTPSESPAAARRREEDEEERRRYYLNMGYAIRTLREELPDVFSKEPSFDIYRDDIVFKDPLNKFEGIDNYKRIFWALRFTGRIFFKALWVDIVSIWQPAENLIMIRWIAHGIPRVPWEAHGRFDGASEYKLDKNGKIYEHKVHNVAMNPPTKFKVLPVHELIRSLGCPSTPKPTYFETSSQSLSVEPAKLAAAQLSYLNQDRTVLSSWLSSIVYLRRCSGLNQLSSVSAIRCKPATPMQTVQGKTQNKIRKGTFLHSDDMKEFVRDGSGVGNWWGGKAVAVVEENN</sequence>
<reference evidence="1" key="2">
    <citation type="submission" date="2018-05" db="EMBL/GenBank/DDBJ databases">
        <title>OmerRS3 (Oryza meridionalis Reference Sequence Version 3).</title>
        <authorList>
            <person name="Zhang J."/>
            <person name="Kudrna D."/>
            <person name="Lee S."/>
            <person name="Talag J."/>
            <person name="Welchert J."/>
            <person name="Wing R.A."/>
        </authorList>
    </citation>
    <scope>NUCLEOTIDE SEQUENCE [LARGE SCALE GENOMIC DNA]</scope>
    <source>
        <strain evidence="1">cv. OR44</strain>
    </source>
</reference>
<dbReference type="Proteomes" id="UP000008021">
    <property type="component" value="Chromosome 1"/>
</dbReference>
<protein>
    <submittedName>
        <fullName evidence="1">Uncharacterized protein</fullName>
    </submittedName>
</protein>
<dbReference type="SUPFAM" id="SSF54427">
    <property type="entry name" value="NTF2-like"/>
    <property type="match status" value="1"/>
</dbReference>
<evidence type="ECO:0000313" key="2">
    <source>
        <dbReference type="Proteomes" id="UP000008021"/>
    </source>
</evidence>
<dbReference type="InterPro" id="IPR018790">
    <property type="entry name" value="DUF2358"/>
</dbReference>
<dbReference type="EnsemblPlants" id="OMERI01G07570.1">
    <property type="protein sequence ID" value="OMERI01G07570.1"/>
    <property type="gene ID" value="OMERI01G07570"/>
</dbReference>
<dbReference type="HOGENOM" id="CLU_071159_0_0_1"/>
<name>A0A0E0BZ56_9ORYZ</name>
<keyword evidence="2" id="KW-1185">Reference proteome</keyword>
<dbReference type="InterPro" id="IPR032710">
    <property type="entry name" value="NTF2-like_dom_sf"/>
</dbReference>
<dbReference type="Gramene" id="OMERI01G07570.1">
    <property type="protein sequence ID" value="OMERI01G07570.1"/>
    <property type="gene ID" value="OMERI01G07570"/>
</dbReference>
<dbReference type="eggNOG" id="KOG2546">
    <property type="taxonomic scope" value="Eukaryota"/>
</dbReference>
<dbReference type="Pfam" id="PF10184">
    <property type="entry name" value="DUF2358"/>
    <property type="match status" value="1"/>
</dbReference>
<proteinExistence type="predicted"/>
<dbReference type="AlphaFoldDB" id="A0A0E0BZ56"/>
<accession>A0A0E0BZ56</accession>
<reference evidence="1" key="1">
    <citation type="submission" date="2015-04" db="UniProtKB">
        <authorList>
            <consortium name="EnsemblPlants"/>
        </authorList>
    </citation>
    <scope>IDENTIFICATION</scope>
</reference>
<dbReference type="PANTHER" id="PTHR31094:SF5">
    <property type="entry name" value="SNOAL-LIKE DOMAIN-CONTAINING PROTEIN"/>
    <property type="match status" value="1"/>
</dbReference>
<dbReference type="PANTHER" id="PTHR31094">
    <property type="entry name" value="RIKEN CDNA 2310061I04 GENE"/>
    <property type="match status" value="1"/>
</dbReference>